<feature type="transmembrane region" description="Helical" evidence="1">
    <location>
        <begin position="71"/>
        <end position="96"/>
    </location>
</feature>
<feature type="transmembrane region" description="Helical" evidence="1">
    <location>
        <begin position="37"/>
        <end position="59"/>
    </location>
</feature>
<dbReference type="RefSeq" id="WP_192597979.1">
    <property type="nucleotide sequence ID" value="NZ_JADBEL010000005.1"/>
</dbReference>
<organism evidence="2 3">
    <name type="scientific">Sporosarcina limicola</name>
    <dbReference type="NCBI Taxonomy" id="34101"/>
    <lineage>
        <taxon>Bacteria</taxon>
        <taxon>Bacillati</taxon>
        <taxon>Bacillota</taxon>
        <taxon>Bacilli</taxon>
        <taxon>Bacillales</taxon>
        <taxon>Caryophanaceae</taxon>
        <taxon>Sporosarcina</taxon>
    </lineage>
</organism>
<dbReference type="EMBL" id="JADBEL010000005">
    <property type="protein sequence ID" value="MBE1554177.1"/>
    <property type="molecule type" value="Genomic_DNA"/>
</dbReference>
<sequence>MKHGLVFGGLLFSATIFGVFAQWFAYFLNDNFWAVSPVYYVDILTILSIVMFVTAFIYAKKASNQLLKMEISLYCIILLLGIPTTLWSVFVCAMWQG</sequence>
<evidence type="ECO:0000256" key="1">
    <source>
        <dbReference type="SAM" id="Phobius"/>
    </source>
</evidence>
<protein>
    <submittedName>
        <fullName evidence="2">Uncharacterized protein</fullName>
    </submittedName>
</protein>
<dbReference type="Proteomes" id="UP000658225">
    <property type="component" value="Unassembled WGS sequence"/>
</dbReference>
<accession>A0A927RE16</accession>
<name>A0A927RE16_9BACL</name>
<keyword evidence="3" id="KW-1185">Reference proteome</keyword>
<reference evidence="2" key="1">
    <citation type="submission" date="2020-10" db="EMBL/GenBank/DDBJ databases">
        <title>Genomic Encyclopedia of Type Strains, Phase IV (KMG-IV): sequencing the most valuable type-strain genomes for metagenomic binning, comparative biology and taxonomic classification.</title>
        <authorList>
            <person name="Goeker M."/>
        </authorList>
    </citation>
    <scope>NUCLEOTIDE SEQUENCE</scope>
    <source>
        <strain evidence="2">DSM 13886</strain>
    </source>
</reference>
<evidence type="ECO:0000313" key="3">
    <source>
        <dbReference type="Proteomes" id="UP000658225"/>
    </source>
</evidence>
<keyword evidence="1" id="KW-0812">Transmembrane</keyword>
<comment type="caution">
    <text evidence="2">The sequence shown here is derived from an EMBL/GenBank/DDBJ whole genome shotgun (WGS) entry which is preliminary data.</text>
</comment>
<dbReference type="AlphaFoldDB" id="A0A927RE16"/>
<proteinExistence type="predicted"/>
<keyword evidence="1" id="KW-1133">Transmembrane helix</keyword>
<evidence type="ECO:0000313" key="2">
    <source>
        <dbReference type="EMBL" id="MBE1554177.1"/>
    </source>
</evidence>
<keyword evidence="1" id="KW-0472">Membrane</keyword>
<gene>
    <name evidence="2" type="ORF">H4683_001252</name>
</gene>